<accession>A0ABS1VUI7</accession>
<evidence type="ECO:0000259" key="15">
    <source>
        <dbReference type="Pfam" id="PF11838"/>
    </source>
</evidence>
<dbReference type="GO" id="GO:0016285">
    <property type="term" value="F:alanyl aminopeptidase activity"/>
    <property type="evidence" value="ECO:0007669"/>
    <property type="project" value="UniProtKB-EC"/>
</dbReference>
<dbReference type="Proteomes" id="UP000598996">
    <property type="component" value="Unassembled WGS sequence"/>
</dbReference>
<dbReference type="Gene3D" id="1.10.390.10">
    <property type="entry name" value="Neutral Protease Domain 2"/>
    <property type="match status" value="1"/>
</dbReference>
<evidence type="ECO:0000256" key="3">
    <source>
        <dbReference type="ARBA" id="ARBA00010136"/>
    </source>
</evidence>
<evidence type="ECO:0000256" key="5">
    <source>
        <dbReference type="ARBA" id="ARBA00015611"/>
    </source>
</evidence>
<keyword evidence="7" id="KW-0645">Protease</keyword>
<evidence type="ECO:0000256" key="1">
    <source>
        <dbReference type="ARBA" id="ARBA00000098"/>
    </source>
</evidence>
<dbReference type="Pfam" id="PF01433">
    <property type="entry name" value="Peptidase_M1"/>
    <property type="match status" value="1"/>
</dbReference>
<gene>
    <name evidence="17" type="primary">pepN</name>
    <name evidence="17" type="ORF">JKJ07_27850</name>
</gene>
<evidence type="ECO:0000256" key="10">
    <source>
        <dbReference type="ARBA" id="ARBA00022833"/>
    </source>
</evidence>
<keyword evidence="9 17" id="KW-0378">Hydrolase</keyword>
<protein>
    <recommendedName>
        <fullName evidence="5">Aminopeptidase N</fullName>
        <ecNumber evidence="4">3.4.11.2</ecNumber>
    </recommendedName>
    <alternativeName>
        <fullName evidence="12">Alanine aminopeptidase</fullName>
    </alternativeName>
    <alternativeName>
        <fullName evidence="13">Lysyl aminopeptidase</fullName>
    </alternativeName>
</protein>
<keyword evidence="18" id="KW-1185">Reference proteome</keyword>
<evidence type="ECO:0000256" key="4">
    <source>
        <dbReference type="ARBA" id="ARBA00012564"/>
    </source>
</evidence>
<keyword evidence="6 17" id="KW-0031">Aminopeptidase</keyword>
<dbReference type="RefSeq" id="WP_202994765.1">
    <property type="nucleotide sequence ID" value="NZ_JAENHO010000008.1"/>
</dbReference>
<name>A0ABS1VUI7_9ACTN</name>
<dbReference type="InterPro" id="IPR027268">
    <property type="entry name" value="Peptidase_M4/M1_CTD_sf"/>
</dbReference>
<comment type="caution">
    <text evidence="17">The sequence shown here is derived from an EMBL/GenBank/DDBJ whole genome shotgun (WGS) entry which is preliminary data.</text>
</comment>
<dbReference type="NCBIfam" id="TIGR02412">
    <property type="entry name" value="pepN_strep_liv"/>
    <property type="match status" value="1"/>
</dbReference>
<comment type="similarity">
    <text evidence="3">Belongs to the peptidase M1 family.</text>
</comment>
<dbReference type="EMBL" id="JAENHO010000008">
    <property type="protein sequence ID" value="MBL7258126.1"/>
    <property type="molecule type" value="Genomic_DNA"/>
</dbReference>
<evidence type="ECO:0000256" key="12">
    <source>
        <dbReference type="ARBA" id="ARBA00029811"/>
    </source>
</evidence>
<dbReference type="PRINTS" id="PR00756">
    <property type="entry name" value="ALADIPTASE"/>
</dbReference>
<evidence type="ECO:0000256" key="13">
    <source>
        <dbReference type="ARBA" id="ARBA00031533"/>
    </source>
</evidence>
<dbReference type="InterPro" id="IPR050344">
    <property type="entry name" value="Peptidase_M1_aminopeptidases"/>
</dbReference>
<evidence type="ECO:0000313" key="17">
    <source>
        <dbReference type="EMBL" id="MBL7258126.1"/>
    </source>
</evidence>
<feature type="domain" description="ERAP1-like C-terminal" evidence="15">
    <location>
        <begin position="506"/>
        <end position="796"/>
    </location>
</feature>
<proteinExistence type="inferred from homology"/>
<dbReference type="Gene3D" id="2.60.40.1730">
    <property type="entry name" value="tricorn interacting facor f3 domain"/>
    <property type="match status" value="1"/>
</dbReference>
<comment type="cofactor">
    <cofactor evidence="2">
        <name>Zn(2+)</name>
        <dbReference type="ChEBI" id="CHEBI:29105"/>
    </cofactor>
</comment>
<evidence type="ECO:0000313" key="18">
    <source>
        <dbReference type="Proteomes" id="UP000598996"/>
    </source>
</evidence>
<organism evidence="17 18">
    <name type="scientific">Paractinoplanes lichenicola</name>
    <dbReference type="NCBI Taxonomy" id="2802976"/>
    <lineage>
        <taxon>Bacteria</taxon>
        <taxon>Bacillati</taxon>
        <taxon>Actinomycetota</taxon>
        <taxon>Actinomycetes</taxon>
        <taxon>Micromonosporales</taxon>
        <taxon>Micromonosporaceae</taxon>
        <taxon>Paractinoplanes</taxon>
    </lineage>
</organism>
<evidence type="ECO:0000256" key="6">
    <source>
        <dbReference type="ARBA" id="ARBA00022438"/>
    </source>
</evidence>
<dbReference type="PANTHER" id="PTHR11533">
    <property type="entry name" value="PROTEASE M1 ZINC METALLOPROTEASE"/>
    <property type="match status" value="1"/>
</dbReference>
<keyword evidence="11" id="KW-0482">Metalloprotease</keyword>
<evidence type="ECO:0000256" key="2">
    <source>
        <dbReference type="ARBA" id="ARBA00001947"/>
    </source>
</evidence>
<dbReference type="Pfam" id="PF11838">
    <property type="entry name" value="ERAP1_C"/>
    <property type="match status" value="1"/>
</dbReference>
<dbReference type="SUPFAM" id="SSF55486">
    <property type="entry name" value="Metalloproteases ('zincins'), catalytic domain"/>
    <property type="match status" value="1"/>
</dbReference>
<evidence type="ECO:0000256" key="9">
    <source>
        <dbReference type="ARBA" id="ARBA00022801"/>
    </source>
</evidence>
<feature type="domain" description="Peptidase M1 membrane alanine aminopeptidase" evidence="14">
    <location>
        <begin position="229"/>
        <end position="435"/>
    </location>
</feature>
<sequence>MTARSLTQVEAEERAALIAVDRYDITIDLTDLPTGSAVTCVSTVTFSCREPGARTFADCTASIVAATLNGEPLPPAVDGRIELTGLAAHNVLRVESVQTDTTDGPGVHKAVDPADGEVYVWTTFCPDEARYVFACFDQPDLKAPHAFVVTAPASWLVASNSGDPVVEELQGVRRWTFPDTPVLSTYNCVVNAGPLHEVRREAGGYDLGLLCRRSLAPLLDRDADEIFTVTEQGLAFFGDVFGRPFPQRKYDHVFMPEFGGAMENWGCVTWEDTFLRRTAPTPAEQELTAVFLLHEMSHMWFGNLVTMRWWDDLWLNEAFAELACYWAASRATRHTDAWVGLLASEKLTAYLADQGPVSHPIHQPIRDVAEASSIFDAITYPKGAAVLRQLMTYVGEDSFVAGMRSYFARHAWGNTTLQDLIDALAEASGRDLNAWRAGWLETAGVDRFTFAAGTLTGSGPAGPPRPQVLAIGSYAFGDDGLRRTALATVDVQGASTSVVLPEDADFYLVNDEDLTFATVRPSARDRGTLVTAAGKLPTPVSRGVAVATIWDMLTAGEATPGEVVTCLTSVLTVETSEAVIEPYLRLAGNAAEFWAGDDRLMGDFYALCSRLAEQPGREQVALRGMIRSAPDLGAIDRLRARAGADVDLLWRCLVRAAELGEETDSPVRDLLARDPDPDATFRAVAVRAARPDADEKAAVWQLLTVDRSVPVSAMGAVTNAFWRPGQDAILSGYGDKYLSLLPGFARGGMIPSMVYAGRLLPRFGTTADFPSRAEKAAADAAPIVRQTVLEYADELRRMIRTRG</sequence>
<evidence type="ECO:0000259" key="16">
    <source>
        <dbReference type="Pfam" id="PF17900"/>
    </source>
</evidence>
<evidence type="ECO:0000256" key="8">
    <source>
        <dbReference type="ARBA" id="ARBA00022723"/>
    </source>
</evidence>
<comment type="catalytic activity">
    <reaction evidence="1">
        <text>Release of an N-terminal amino acid, Xaa-|-Yaa- from a peptide, amide or arylamide. Xaa is preferably Ala, but may be most amino acids including Pro (slow action). When a terminal hydrophobic residue is followed by a prolyl residue, the two may be released as an intact Xaa-Pro dipeptide.</text>
        <dbReference type="EC" id="3.4.11.2"/>
    </reaction>
</comment>
<dbReference type="InterPro" id="IPR014782">
    <property type="entry name" value="Peptidase_M1_dom"/>
</dbReference>
<keyword evidence="10" id="KW-0862">Zinc</keyword>
<evidence type="ECO:0000256" key="11">
    <source>
        <dbReference type="ARBA" id="ARBA00023049"/>
    </source>
</evidence>
<dbReference type="Pfam" id="PF17900">
    <property type="entry name" value="Peptidase_M1_N"/>
    <property type="match status" value="1"/>
</dbReference>
<evidence type="ECO:0000259" key="14">
    <source>
        <dbReference type="Pfam" id="PF01433"/>
    </source>
</evidence>
<dbReference type="InterPro" id="IPR001930">
    <property type="entry name" value="Peptidase_M1"/>
</dbReference>
<dbReference type="SUPFAM" id="SSF63737">
    <property type="entry name" value="Leukotriene A4 hydrolase N-terminal domain"/>
    <property type="match status" value="1"/>
</dbReference>
<dbReference type="InterPro" id="IPR012778">
    <property type="entry name" value="Pept_M1_aminopeptidase"/>
</dbReference>
<keyword evidence="8" id="KW-0479">Metal-binding</keyword>
<dbReference type="InterPro" id="IPR045357">
    <property type="entry name" value="Aminopeptidase_N-like_N"/>
</dbReference>
<reference evidence="17 18" key="1">
    <citation type="submission" date="2021-01" db="EMBL/GenBank/DDBJ databases">
        <title>Actinoplanes sp. nov. LDG1-01 isolated from lichen.</title>
        <authorList>
            <person name="Saeng-In P."/>
            <person name="Phongsopitanun W."/>
            <person name="Kanchanasin P."/>
            <person name="Yuki M."/>
            <person name="Kudo T."/>
            <person name="Ohkuma M."/>
            <person name="Tanasupawat S."/>
        </authorList>
    </citation>
    <scope>NUCLEOTIDE SEQUENCE [LARGE SCALE GENOMIC DNA]</scope>
    <source>
        <strain evidence="17 18">LDG1-01</strain>
    </source>
</reference>
<dbReference type="InterPro" id="IPR042097">
    <property type="entry name" value="Aminopeptidase_N-like_N_sf"/>
</dbReference>
<evidence type="ECO:0000256" key="7">
    <source>
        <dbReference type="ARBA" id="ARBA00022670"/>
    </source>
</evidence>
<dbReference type="PANTHER" id="PTHR11533:SF174">
    <property type="entry name" value="PUROMYCIN-SENSITIVE AMINOPEPTIDASE-RELATED"/>
    <property type="match status" value="1"/>
</dbReference>
<dbReference type="CDD" id="cd09602">
    <property type="entry name" value="M1_APN"/>
    <property type="match status" value="1"/>
</dbReference>
<feature type="domain" description="Aminopeptidase N-like N-terminal" evidence="16">
    <location>
        <begin position="117"/>
        <end position="186"/>
    </location>
</feature>
<dbReference type="EC" id="3.4.11.2" evidence="4"/>
<dbReference type="InterPro" id="IPR024571">
    <property type="entry name" value="ERAP1-like_C_dom"/>
</dbReference>